<feature type="domain" description="SCAN" evidence="1">
    <location>
        <begin position="12"/>
        <end position="52"/>
    </location>
</feature>
<comment type="caution">
    <text evidence="2">The sequence shown here is derived from an EMBL/GenBank/DDBJ whole genome shotgun (WGS) entry which is preliminary data.</text>
</comment>
<accession>A0A7D9HE05</accession>
<name>A0A7D9HE05_PARCT</name>
<proteinExistence type="predicted"/>
<dbReference type="Pfam" id="PF23663">
    <property type="entry name" value="Znf_SCAND3"/>
    <property type="match status" value="1"/>
</dbReference>
<sequence length="542" mass="59594">MTSCCVCGLESSGAHSCSSCLQDVHVICGKINGDEGWGCSVLCNNCATEPPAKKTSSWSIAYPSRSQELKHKVPNLKQQTEKSEWKTHCVCLTCFENGMEPNIYVMSRRDSSTKNRHVLQRHPQVTLSQISIVNFDSNGKEVSLAREKYYASTNNDKCKKNTSKTQGTLFNFCSVKPVGEDSPTFIYNNKKDASRSNKVTIPHTEATKVICQGAVAEVKTPDTEPTTTKSTAGGLAEADCEDTVPHQSHLCTCKHNTNLLNSKMDEMIQAMKEFKIKTSTPAPTKPVISSFLSLQNNNVTDWKKISNVIDLTQSIPEIKFYGGNHENSPSVLRCETCFQLLSSRLTGVNAAADPRKIALKGIGRYAGSLSSGLLLTSEKTESIIKGGNNYWYGIKSAVKQHTSCDGEHSQLHFEALQYAATLRKRKSRGLEVTEKLIRIALSVVKSKSAAQQFERQIAAHIATGSDLSDLGHSRNHFNEILSTINVWLDKQTAKQIAKPLPSTGFQPHFYVSCDKSTPHRISNHAIIICPVVSGKRVAIPVN</sequence>
<keyword evidence="3" id="KW-1185">Reference proteome</keyword>
<evidence type="ECO:0000313" key="2">
    <source>
        <dbReference type="EMBL" id="CAB3982579.1"/>
    </source>
</evidence>
<protein>
    <recommendedName>
        <fullName evidence="1">SCAN domain-containing protein</fullName>
    </recommendedName>
</protein>
<dbReference type="EMBL" id="CACRXK020000518">
    <property type="protein sequence ID" value="CAB3982579.1"/>
    <property type="molecule type" value="Genomic_DNA"/>
</dbReference>
<reference evidence="2" key="1">
    <citation type="submission" date="2020-04" db="EMBL/GenBank/DDBJ databases">
        <authorList>
            <person name="Alioto T."/>
            <person name="Alioto T."/>
            <person name="Gomez Garrido J."/>
        </authorList>
    </citation>
    <scope>NUCLEOTIDE SEQUENCE</scope>
    <source>
        <strain evidence="2">A484AB</strain>
    </source>
</reference>
<dbReference type="OrthoDB" id="2499658at2759"/>
<gene>
    <name evidence="2" type="ORF">PACLA_8A016205</name>
</gene>
<dbReference type="Proteomes" id="UP001152795">
    <property type="component" value="Unassembled WGS sequence"/>
</dbReference>
<evidence type="ECO:0000259" key="1">
    <source>
        <dbReference type="Pfam" id="PF23663"/>
    </source>
</evidence>
<dbReference type="AlphaFoldDB" id="A0A7D9HE05"/>
<evidence type="ECO:0000313" key="3">
    <source>
        <dbReference type="Proteomes" id="UP001152795"/>
    </source>
</evidence>
<organism evidence="2 3">
    <name type="scientific">Paramuricea clavata</name>
    <name type="common">Red gorgonian</name>
    <name type="synonym">Violescent sea-whip</name>
    <dbReference type="NCBI Taxonomy" id="317549"/>
    <lineage>
        <taxon>Eukaryota</taxon>
        <taxon>Metazoa</taxon>
        <taxon>Cnidaria</taxon>
        <taxon>Anthozoa</taxon>
        <taxon>Octocorallia</taxon>
        <taxon>Malacalcyonacea</taxon>
        <taxon>Plexauridae</taxon>
        <taxon>Paramuricea</taxon>
    </lineage>
</organism>
<dbReference type="InterPro" id="IPR057560">
    <property type="entry name" value="Znf_SCAND3"/>
</dbReference>